<reference evidence="2" key="1">
    <citation type="submission" date="2022-11" db="UniProtKB">
        <authorList>
            <consortium name="WormBaseParasite"/>
        </authorList>
    </citation>
    <scope>IDENTIFICATION</scope>
</reference>
<dbReference type="AlphaFoldDB" id="A0A915EEH5"/>
<accession>A0A915EEH5</accession>
<evidence type="ECO:0000313" key="1">
    <source>
        <dbReference type="Proteomes" id="UP000887574"/>
    </source>
</evidence>
<keyword evidence="1" id="KW-1185">Reference proteome</keyword>
<sequence length="109" mass="12547">MGNGAINNWAIGNYQFHLDITLGNGIPFLTNDAFKFVIEKCGAVQAFDWRRPTCGVKWKEAQAFVLLPRKRPDLAIVENFGGKLELRWKGTMWMNDELILEYLDERSIN</sequence>
<evidence type="ECO:0000313" key="2">
    <source>
        <dbReference type="WBParaSite" id="jg5497"/>
    </source>
</evidence>
<dbReference type="WBParaSite" id="jg5497">
    <property type="protein sequence ID" value="jg5497"/>
    <property type="gene ID" value="jg5497"/>
</dbReference>
<name>A0A915EEH5_9BILA</name>
<protein>
    <submittedName>
        <fullName evidence="2">Transposase</fullName>
    </submittedName>
</protein>
<dbReference type="Proteomes" id="UP000887574">
    <property type="component" value="Unplaced"/>
</dbReference>
<proteinExistence type="predicted"/>
<organism evidence="1 2">
    <name type="scientific">Ditylenchus dipsaci</name>
    <dbReference type="NCBI Taxonomy" id="166011"/>
    <lineage>
        <taxon>Eukaryota</taxon>
        <taxon>Metazoa</taxon>
        <taxon>Ecdysozoa</taxon>
        <taxon>Nematoda</taxon>
        <taxon>Chromadorea</taxon>
        <taxon>Rhabditida</taxon>
        <taxon>Tylenchina</taxon>
        <taxon>Tylenchomorpha</taxon>
        <taxon>Sphaerularioidea</taxon>
        <taxon>Anguinidae</taxon>
        <taxon>Anguininae</taxon>
        <taxon>Ditylenchus</taxon>
    </lineage>
</organism>